<sequence length="38" mass="4493">MLHLSNQQQNLEERDKSDHQCVVDCFVVVNFNVQRCCI</sequence>
<reference evidence="1" key="2">
    <citation type="journal article" date="2015" name="Data Brief">
        <title>Shoot transcriptome of the giant reed, Arundo donax.</title>
        <authorList>
            <person name="Barrero R.A."/>
            <person name="Guerrero F.D."/>
            <person name="Moolhuijzen P."/>
            <person name="Goolsby J.A."/>
            <person name="Tidwell J."/>
            <person name="Bellgard S.E."/>
            <person name="Bellgard M.I."/>
        </authorList>
    </citation>
    <scope>NUCLEOTIDE SEQUENCE</scope>
    <source>
        <tissue evidence="1">Shoot tissue taken approximately 20 cm above the soil surface</tissue>
    </source>
</reference>
<dbReference type="AlphaFoldDB" id="A0A0A9JMB8"/>
<name>A0A0A9JMB8_ARUDO</name>
<protein>
    <submittedName>
        <fullName evidence="1">Uncharacterized protein</fullName>
    </submittedName>
</protein>
<accession>A0A0A9JMB8</accession>
<proteinExistence type="predicted"/>
<reference evidence="1" key="1">
    <citation type="submission" date="2014-09" db="EMBL/GenBank/DDBJ databases">
        <authorList>
            <person name="Magalhaes I.L.F."/>
            <person name="Oliveira U."/>
            <person name="Santos F.R."/>
            <person name="Vidigal T.H.D.A."/>
            <person name="Brescovit A.D."/>
            <person name="Santos A.J."/>
        </authorList>
    </citation>
    <scope>NUCLEOTIDE SEQUENCE</scope>
    <source>
        <tissue evidence="1">Shoot tissue taken approximately 20 cm above the soil surface</tissue>
    </source>
</reference>
<evidence type="ECO:0000313" key="1">
    <source>
        <dbReference type="EMBL" id="JAE18598.1"/>
    </source>
</evidence>
<organism evidence="1">
    <name type="scientific">Arundo donax</name>
    <name type="common">Giant reed</name>
    <name type="synonym">Donax arundinaceus</name>
    <dbReference type="NCBI Taxonomy" id="35708"/>
    <lineage>
        <taxon>Eukaryota</taxon>
        <taxon>Viridiplantae</taxon>
        <taxon>Streptophyta</taxon>
        <taxon>Embryophyta</taxon>
        <taxon>Tracheophyta</taxon>
        <taxon>Spermatophyta</taxon>
        <taxon>Magnoliopsida</taxon>
        <taxon>Liliopsida</taxon>
        <taxon>Poales</taxon>
        <taxon>Poaceae</taxon>
        <taxon>PACMAD clade</taxon>
        <taxon>Arundinoideae</taxon>
        <taxon>Arundineae</taxon>
        <taxon>Arundo</taxon>
    </lineage>
</organism>
<dbReference type="EMBL" id="GBRH01179298">
    <property type="protein sequence ID" value="JAE18598.1"/>
    <property type="molecule type" value="Transcribed_RNA"/>
</dbReference>